<feature type="compositionally biased region" description="Low complexity" evidence="5">
    <location>
        <begin position="591"/>
        <end position="603"/>
    </location>
</feature>
<dbReference type="Proteomes" id="UP001189429">
    <property type="component" value="Unassembled WGS sequence"/>
</dbReference>
<organism evidence="7 8">
    <name type="scientific">Prorocentrum cordatum</name>
    <dbReference type="NCBI Taxonomy" id="2364126"/>
    <lineage>
        <taxon>Eukaryota</taxon>
        <taxon>Sar</taxon>
        <taxon>Alveolata</taxon>
        <taxon>Dinophyceae</taxon>
        <taxon>Prorocentrales</taxon>
        <taxon>Prorocentraceae</taxon>
        <taxon>Prorocentrum</taxon>
    </lineage>
</organism>
<dbReference type="PROSITE" id="PS50067">
    <property type="entry name" value="KINESIN_MOTOR_2"/>
    <property type="match status" value="1"/>
</dbReference>
<dbReference type="SUPFAM" id="SSF52540">
    <property type="entry name" value="P-loop containing nucleoside triphosphate hydrolases"/>
    <property type="match status" value="1"/>
</dbReference>
<name>A0ABN9Y733_9DINO</name>
<evidence type="ECO:0000313" key="7">
    <source>
        <dbReference type="EMBL" id="CAK0906622.1"/>
    </source>
</evidence>
<keyword evidence="1 3" id="KW-0547">Nucleotide-binding</keyword>
<evidence type="ECO:0000256" key="1">
    <source>
        <dbReference type="ARBA" id="ARBA00022741"/>
    </source>
</evidence>
<sequence>MASGSDFISVFARVKPSDQPSASVRLPPGGRSLDVLVARGSESVESFSYPFAEVFGPDSSQQRVFDRVARSLVTGALDGVNCTLFAYGQTGSGKTFTMCGGKANYMRDRGIIPRTLSSIFDGIDSRDDGVLYSVSMSMIEIYKEVGRDLLARVAADTNRALPPVTVSLRKGEEPVMIGAKRVALASEEDGLQQYCQGEVHRAVAETAHNQRSSRSHCVCTIFIEASDPATQTVRTSKIQIVDLAGSERLKPYEKGSQETKGLMNEAVAINLSLHHLSEVITALGKKAKVVPHRNSFLTKLLKDALGGNAKAAMVCTVDPADASLPETINSCRFAQRVANVRTAAKVNEERDPQLLIAELRRRNAELEALAAGGGAGDAGEPPVPDDELRVRIQNFLEDDGGGAAGGAALKVGPMPQGAVAAFRLFRELFWERLRAGGRAADAIPESARGSPTAELCDDAEPASQCRSGAGGGADRAALAECQAECRMLRAALAAQPPPRPTRKAPASSSRETKLQAMLIASQGECKRLKSALAALSSSSGRVPAPRPKPVAKPRRAASSEPRRAAASAADFAASGGRSSLAPSAAATLSTAARSTSSAPSHSASADHDRTSCSSFAPPRPPPPAGAVAGEAARPRSAQASASAAEAVGAGGTLLGPALAAALAEPAAPVSEDRGGSRTSDAWLRATSALTEDELAACGSRSGAYRVFLAKDPRAGDIWQVDLQRQRTTKRELMEEAKRLGEEVGGIRDAMDQVQVALDSLKGKLREAEDAASIDSLARQRADTLRGLIAAEEPRIKGILEEKSQSYHRGMGRLKEIKHELIHADHAQKELEVMVKAEFERWRTLVDQRYPLEIAAATAAVAAVGSAEGSEDGSRTGVSEPDGEGLQVDEGVALHLRGEASIAYVRGQPKFMYDVSCDLAFSGLHRCKPCSRSPPGQRCSSCVRVKGSLAVADFNWACEGDASLQVKAQVPPGPDHVKKADQRECTRLAEAKLIPAVREFLDGSVSEYKALRSSDGPKWSSQLPPAAPAAAAAPAAPAAEGPPQAAEAPGAP</sequence>
<evidence type="ECO:0000256" key="4">
    <source>
        <dbReference type="SAM" id="Coils"/>
    </source>
</evidence>
<evidence type="ECO:0000313" key="8">
    <source>
        <dbReference type="Proteomes" id="UP001189429"/>
    </source>
</evidence>
<dbReference type="Pfam" id="PF00225">
    <property type="entry name" value="Kinesin"/>
    <property type="match status" value="1"/>
</dbReference>
<feature type="binding site" evidence="3">
    <location>
        <begin position="88"/>
        <end position="95"/>
    </location>
    <ligand>
        <name>ATP</name>
        <dbReference type="ChEBI" id="CHEBI:30616"/>
    </ligand>
</feature>
<feature type="region of interest" description="Disordered" evidence="5">
    <location>
        <begin position="865"/>
        <end position="884"/>
    </location>
</feature>
<dbReference type="InterPro" id="IPR036961">
    <property type="entry name" value="Kinesin_motor_dom_sf"/>
</dbReference>
<dbReference type="PANTHER" id="PTHR47968">
    <property type="entry name" value="CENTROMERE PROTEIN E"/>
    <property type="match status" value="1"/>
</dbReference>
<dbReference type="Gene3D" id="3.15.10.20">
    <property type="entry name" value="Activator of Hsp90 ATPase Aha1, N-terminal domain"/>
    <property type="match status" value="1"/>
</dbReference>
<keyword evidence="3" id="KW-0505">Motor protein</keyword>
<feature type="domain" description="Kinesin motor" evidence="6">
    <location>
        <begin position="7"/>
        <end position="340"/>
    </location>
</feature>
<feature type="region of interest" description="Disordered" evidence="5">
    <location>
        <begin position="1010"/>
        <end position="1051"/>
    </location>
</feature>
<dbReference type="Gene3D" id="3.40.850.10">
    <property type="entry name" value="Kinesin motor domain"/>
    <property type="match status" value="1"/>
</dbReference>
<evidence type="ECO:0000256" key="2">
    <source>
        <dbReference type="ARBA" id="ARBA00022840"/>
    </source>
</evidence>
<evidence type="ECO:0000259" key="6">
    <source>
        <dbReference type="PROSITE" id="PS50067"/>
    </source>
</evidence>
<keyword evidence="8" id="KW-1185">Reference proteome</keyword>
<feature type="compositionally biased region" description="Low complexity" evidence="5">
    <location>
        <begin position="625"/>
        <end position="639"/>
    </location>
</feature>
<feature type="region of interest" description="Disordered" evidence="5">
    <location>
        <begin position="591"/>
        <end position="639"/>
    </location>
</feature>
<keyword evidence="2 3" id="KW-0067">ATP-binding</keyword>
<dbReference type="InterPro" id="IPR027417">
    <property type="entry name" value="P-loop_NTPase"/>
</dbReference>
<feature type="region of interest" description="Disordered" evidence="5">
    <location>
        <begin position="443"/>
        <end position="471"/>
    </location>
</feature>
<comment type="caution">
    <text evidence="7">The sequence shown here is derived from an EMBL/GenBank/DDBJ whole genome shotgun (WGS) entry which is preliminary data.</text>
</comment>
<dbReference type="InterPro" id="IPR001752">
    <property type="entry name" value="Kinesin_motor_dom"/>
</dbReference>
<accession>A0ABN9Y733</accession>
<proteinExistence type="inferred from homology"/>
<gene>
    <name evidence="7" type="ORF">PCOR1329_LOCUS81881</name>
</gene>
<comment type="similarity">
    <text evidence="3">Belongs to the TRAFAC class myosin-kinesin ATPase superfamily. Kinesin family.</text>
</comment>
<dbReference type="PRINTS" id="PR00380">
    <property type="entry name" value="KINESINHEAVY"/>
</dbReference>
<reference evidence="7" key="1">
    <citation type="submission" date="2023-10" db="EMBL/GenBank/DDBJ databases">
        <authorList>
            <person name="Chen Y."/>
            <person name="Shah S."/>
            <person name="Dougan E. K."/>
            <person name="Thang M."/>
            <person name="Chan C."/>
        </authorList>
    </citation>
    <scope>NUCLEOTIDE SEQUENCE [LARGE SCALE GENOMIC DNA]</scope>
</reference>
<protein>
    <recommendedName>
        <fullName evidence="6">Kinesin motor domain-containing protein</fullName>
    </recommendedName>
</protein>
<dbReference type="InterPro" id="IPR027640">
    <property type="entry name" value="Kinesin-like_fam"/>
</dbReference>
<dbReference type="InterPro" id="IPR019821">
    <property type="entry name" value="Kinesin_motor_CS"/>
</dbReference>
<keyword evidence="4" id="KW-0175">Coiled coil</keyword>
<dbReference type="PANTHER" id="PTHR47968:SF67">
    <property type="entry name" value="KINESIN MOTOR DOMAIN-CONTAINING PROTEIN"/>
    <property type="match status" value="1"/>
</dbReference>
<feature type="region of interest" description="Disordered" evidence="5">
    <location>
        <begin position="535"/>
        <end position="579"/>
    </location>
</feature>
<feature type="coiled-coil region" evidence="4">
    <location>
        <begin position="722"/>
        <end position="770"/>
    </location>
</feature>
<dbReference type="SMART" id="SM00129">
    <property type="entry name" value="KISc"/>
    <property type="match status" value="1"/>
</dbReference>
<dbReference type="InterPro" id="IPR036338">
    <property type="entry name" value="Aha1"/>
</dbReference>
<evidence type="ECO:0000256" key="5">
    <source>
        <dbReference type="SAM" id="MobiDB-lite"/>
    </source>
</evidence>
<evidence type="ECO:0000256" key="3">
    <source>
        <dbReference type="PROSITE-ProRule" id="PRU00283"/>
    </source>
</evidence>
<feature type="region of interest" description="Disordered" evidence="5">
    <location>
        <begin position="492"/>
        <end position="512"/>
    </location>
</feature>
<dbReference type="PROSITE" id="PS00411">
    <property type="entry name" value="KINESIN_MOTOR_1"/>
    <property type="match status" value="1"/>
</dbReference>
<feature type="compositionally biased region" description="Low complexity" evidence="5">
    <location>
        <begin position="1027"/>
        <end position="1051"/>
    </location>
</feature>
<feature type="compositionally biased region" description="Low complexity" evidence="5">
    <location>
        <begin position="556"/>
        <end position="579"/>
    </location>
</feature>
<dbReference type="EMBL" id="CAUYUJ010021725">
    <property type="protein sequence ID" value="CAK0906622.1"/>
    <property type="molecule type" value="Genomic_DNA"/>
</dbReference>